<evidence type="ECO:0000256" key="1">
    <source>
        <dbReference type="ARBA" id="ARBA00004245"/>
    </source>
</evidence>
<sequence length="118" mass="13484">MTLIEDEQRQKCRDMKNTVSVAVRIRPQNARERAAEEKICIFISQDEPQITIGRDKSFTYDFVFSDQSTQEGVYNQCIHNLLVGAFDGYNATVLAYGQVILIINGTVRISSIIKFFDQ</sequence>
<dbReference type="PANTHER" id="PTHR47969">
    <property type="entry name" value="CHROMOSOME-ASSOCIATED KINESIN KIF4A-RELATED"/>
    <property type="match status" value="1"/>
</dbReference>
<evidence type="ECO:0000259" key="6">
    <source>
        <dbReference type="PROSITE" id="PS50067"/>
    </source>
</evidence>
<name>A0A915P7W7_9BILA</name>
<dbReference type="InterPro" id="IPR001752">
    <property type="entry name" value="Kinesin_motor_dom"/>
</dbReference>
<evidence type="ECO:0000256" key="5">
    <source>
        <dbReference type="PROSITE-ProRule" id="PRU00283"/>
    </source>
</evidence>
<keyword evidence="7" id="KW-1185">Reference proteome</keyword>
<evidence type="ECO:0000256" key="3">
    <source>
        <dbReference type="ARBA" id="ARBA00022840"/>
    </source>
</evidence>
<comment type="subcellular location">
    <subcellularLocation>
        <location evidence="1">Cytoplasm</location>
        <location evidence="1">Cytoskeleton</location>
    </subcellularLocation>
</comment>
<keyword evidence="2" id="KW-0547">Nucleotide-binding</keyword>
<keyword evidence="3" id="KW-0067">ATP-binding</keyword>
<dbReference type="PANTHER" id="PTHR47969:SF28">
    <property type="entry name" value="KINESIN-LIKE PROTEIN KIF21B"/>
    <property type="match status" value="1"/>
</dbReference>
<dbReference type="GO" id="GO:0007018">
    <property type="term" value="P:microtubule-based movement"/>
    <property type="evidence" value="ECO:0007669"/>
    <property type="project" value="InterPro"/>
</dbReference>
<proteinExistence type="inferred from homology"/>
<evidence type="ECO:0000256" key="2">
    <source>
        <dbReference type="ARBA" id="ARBA00022741"/>
    </source>
</evidence>
<dbReference type="GO" id="GO:0003777">
    <property type="term" value="F:microtubule motor activity"/>
    <property type="evidence" value="ECO:0007669"/>
    <property type="project" value="InterPro"/>
</dbReference>
<dbReference type="Gene3D" id="3.40.850.10">
    <property type="entry name" value="Kinesin motor domain"/>
    <property type="match status" value="1"/>
</dbReference>
<accession>A0A915P7W7</accession>
<dbReference type="WBParaSite" id="scf7180000423145.g10311">
    <property type="protein sequence ID" value="scf7180000423145.g10311"/>
    <property type="gene ID" value="scf7180000423145.g10311"/>
</dbReference>
<protein>
    <submittedName>
        <fullName evidence="8">Kinesin motor domain-containing protein</fullName>
    </submittedName>
</protein>
<dbReference type="GO" id="GO:0008017">
    <property type="term" value="F:microtubule binding"/>
    <property type="evidence" value="ECO:0007669"/>
    <property type="project" value="InterPro"/>
</dbReference>
<evidence type="ECO:0000256" key="4">
    <source>
        <dbReference type="ARBA" id="ARBA00023212"/>
    </source>
</evidence>
<comment type="caution">
    <text evidence="5">Lacks conserved residue(s) required for the propagation of feature annotation.</text>
</comment>
<evidence type="ECO:0000313" key="8">
    <source>
        <dbReference type="WBParaSite" id="scf7180000423145.g10311"/>
    </source>
</evidence>
<dbReference type="GO" id="GO:0051231">
    <property type="term" value="P:spindle elongation"/>
    <property type="evidence" value="ECO:0007669"/>
    <property type="project" value="TreeGrafter"/>
</dbReference>
<comment type="similarity">
    <text evidence="5">Belongs to the TRAFAC class myosin-kinesin ATPase superfamily. Kinesin family.</text>
</comment>
<dbReference type="Pfam" id="PF00225">
    <property type="entry name" value="Kinesin"/>
    <property type="match status" value="1"/>
</dbReference>
<keyword evidence="4" id="KW-0206">Cytoskeleton</keyword>
<dbReference type="GO" id="GO:0005524">
    <property type="term" value="F:ATP binding"/>
    <property type="evidence" value="ECO:0007669"/>
    <property type="project" value="UniProtKB-KW"/>
</dbReference>
<dbReference type="SUPFAM" id="SSF52540">
    <property type="entry name" value="P-loop containing nucleoside triphosphate hydrolases"/>
    <property type="match status" value="1"/>
</dbReference>
<keyword evidence="4" id="KW-0963">Cytoplasm</keyword>
<dbReference type="InterPro" id="IPR036961">
    <property type="entry name" value="Kinesin_motor_dom_sf"/>
</dbReference>
<organism evidence="7 8">
    <name type="scientific">Meloidogyne floridensis</name>
    <dbReference type="NCBI Taxonomy" id="298350"/>
    <lineage>
        <taxon>Eukaryota</taxon>
        <taxon>Metazoa</taxon>
        <taxon>Ecdysozoa</taxon>
        <taxon>Nematoda</taxon>
        <taxon>Chromadorea</taxon>
        <taxon>Rhabditida</taxon>
        <taxon>Tylenchina</taxon>
        <taxon>Tylenchomorpha</taxon>
        <taxon>Tylenchoidea</taxon>
        <taxon>Meloidogynidae</taxon>
        <taxon>Meloidogyninae</taxon>
        <taxon>Meloidogyne</taxon>
    </lineage>
</organism>
<dbReference type="Proteomes" id="UP000887560">
    <property type="component" value="Unplaced"/>
</dbReference>
<dbReference type="GO" id="GO:0007052">
    <property type="term" value="P:mitotic spindle organization"/>
    <property type="evidence" value="ECO:0007669"/>
    <property type="project" value="TreeGrafter"/>
</dbReference>
<dbReference type="AlphaFoldDB" id="A0A915P7W7"/>
<evidence type="ECO:0000313" key="7">
    <source>
        <dbReference type="Proteomes" id="UP000887560"/>
    </source>
</evidence>
<dbReference type="InterPro" id="IPR027640">
    <property type="entry name" value="Kinesin-like_fam"/>
</dbReference>
<dbReference type="InterPro" id="IPR027417">
    <property type="entry name" value="P-loop_NTPase"/>
</dbReference>
<dbReference type="PROSITE" id="PS50067">
    <property type="entry name" value="KINESIN_MOTOR_2"/>
    <property type="match status" value="1"/>
</dbReference>
<feature type="domain" description="Kinesin motor" evidence="6">
    <location>
        <begin position="18"/>
        <end position="118"/>
    </location>
</feature>
<reference evidence="8" key="1">
    <citation type="submission" date="2022-11" db="UniProtKB">
        <authorList>
            <consortium name="WormBaseParasite"/>
        </authorList>
    </citation>
    <scope>IDENTIFICATION</scope>
</reference>
<dbReference type="GO" id="GO:0005875">
    <property type="term" value="C:microtubule associated complex"/>
    <property type="evidence" value="ECO:0007669"/>
    <property type="project" value="TreeGrafter"/>
</dbReference>